<protein>
    <submittedName>
        <fullName evidence="8">Membrane fusion protein, multidrug efflux system</fullName>
    </submittedName>
</protein>
<dbReference type="EMBL" id="FOFZ01000005">
    <property type="protein sequence ID" value="SEQ91828.1"/>
    <property type="molecule type" value="Genomic_DNA"/>
</dbReference>
<accession>A0A1H9JYE6</accession>
<keyword evidence="4 5" id="KW-0472">Membrane</keyword>
<gene>
    <name evidence="8" type="ORF">SAMN05444355_105103</name>
</gene>
<dbReference type="OrthoDB" id="9811754at2"/>
<dbReference type="AlphaFoldDB" id="A0A1H9JYE6"/>
<dbReference type="InterPro" id="IPR050739">
    <property type="entry name" value="MFP"/>
</dbReference>
<dbReference type="Pfam" id="PF25963">
    <property type="entry name" value="Beta-barrel_AAEA"/>
    <property type="match status" value="1"/>
</dbReference>
<organism evidence="8 9">
    <name type="scientific">Flavobacterium frigoris</name>
    <dbReference type="NCBI Taxonomy" id="229204"/>
    <lineage>
        <taxon>Bacteria</taxon>
        <taxon>Pseudomonadati</taxon>
        <taxon>Bacteroidota</taxon>
        <taxon>Flavobacteriia</taxon>
        <taxon>Flavobacteriales</taxon>
        <taxon>Flavobacteriaceae</taxon>
        <taxon>Flavobacterium</taxon>
    </lineage>
</organism>
<evidence type="ECO:0000259" key="7">
    <source>
        <dbReference type="Pfam" id="PF25963"/>
    </source>
</evidence>
<dbReference type="Pfam" id="PF25917">
    <property type="entry name" value="BSH_RND"/>
    <property type="match status" value="1"/>
</dbReference>
<evidence type="ECO:0000313" key="8">
    <source>
        <dbReference type="EMBL" id="SEQ91828.1"/>
    </source>
</evidence>
<dbReference type="PANTHER" id="PTHR30386">
    <property type="entry name" value="MEMBRANE FUSION SUBUNIT OF EMRAB-TOLC MULTIDRUG EFFLUX PUMP"/>
    <property type="match status" value="1"/>
</dbReference>
<dbReference type="InterPro" id="IPR058634">
    <property type="entry name" value="AaeA-lik-b-barrel"/>
</dbReference>
<dbReference type="Proteomes" id="UP000183658">
    <property type="component" value="Unassembled WGS sequence"/>
</dbReference>
<dbReference type="GO" id="GO:0016020">
    <property type="term" value="C:membrane"/>
    <property type="evidence" value="ECO:0007669"/>
    <property type="project" value="UniProtKB-SubCell"/>
</dbReference>
<evidence type="ECO:0000259" key="6">
    <source>
        <dbReference type="Pfam" id="PF25917"/>
    </source>
</evidence>
<keyword evidence="2 5" id="KW-0812">Transmembrane</keyword>
<dbReference type="InterPro" id="IPR058625">
    <property type="entry name" value="MdtA-like_BSH"/>
</dbReference>
<dbReference type="Gene3D" id="1.10.287.470">
    <property type="entry name" value="Helix hairpin bin"/>
    <property type="match status" value="1"/>
</dbReference>
<dbReference type="GO" id="GO:0055085">
    <property type="term" value="P:transmembrane transport"/>
    <property type="evidence" value="ECO:0007669"/>
    <property type="project" value="InterPro"/>
</dbReference>
<evidence type="ECO:0000313" key="9">
    <source>
        <dbReference type="Proteomes" id="UP000183658"/>
    </source>
</evidence>
<evidence type="ECO:0000256" key="1">
    <source>
        <dbReference type="ARBA" id="ARBA00004167"/>
    </source>
</evidence>
<feature type="domain" description="Multidrug resistance protein MdtA-like barrel-sandwich hybrid" evidence="6">
    <location>
        <begin position="60"/>
        <end position="254"/>
    </location>
</feature>
<evidence type="ECO:0000256" key="4">
    <source>
        <dbReference type="ARBA" id="ARBA00023136"/>
    </source>
</evidence>
<comment type="subcellular location">
    <subcellularLocation>
        <location evidence="1">Membrane</location>
        <topology evidence="1">Single-pass membrane protein</topology>
    </subcellularLocation>
</comment>
<dbReference type="PANTHER" id="PTHR30386:SF26">
    <property type="entry name" value="TRANSPORT PROTEIN COMB"/>
    <property type="match status" value="1"/>
</dbReference>
<evidence type="ECO:0000256" key="3">
    <source>
        <dbReference type="ARBA" id="ARBA00022989"/>
    </source>
</evidence>
<dbReference type="Gene3D" id="2.40.50.100">
    <property type="match status" value="1"/>
</dbReference>
<evidence type="ECO:0000256" key="5">
    <source>
        <dbReference type="SAM" id="Phobius"/>
    </source>
</evidence>
<dbReference type="Gene3D" id="2.40.30.170">
    <property type="match status" value="1"/>
</dbReference>
<dbReference type="RefSeq" id="WP_074723119.1">
    <property type="nucleotide sequence ID" value="NZ_CBCRVS010000004.1"/>
</dbReference>
<sequence length="353" mass="39328">MATITEKHERIDRITVKITYGIAFLVLIVLLVYGAYALVKMYRYEETNDAQVEEYINPILSRTTGFVQEIKFRDHQIVHKGDTLIVIDKNETLMQLQEAEAALSAAKASFLVLESNTVTTTSSASVSEASIAASKAKLWQQEQEFKRYKKLLDEEAVTQQHFEAIRTSFEIAKSEYKAVQNTYKTAKGKINDVDSQLAVASANVQQREAIIATIKLNLTYAVITAPADGIMGDKTIQVGQLIQKGQTIGFIVDQDQGKWIVANFKETQIANMKEGQKVEIKVDAYSKETFHGKIQSLAPATGSRFSLLPPDNATGNFVKIVQRFPVRILLTDAVEKTNHLRAGMNAEVLIPKL</sequence>
<keyword evidence="3 5" id="KW-1133">Transmembrane helix</keyword>
<feature type="transmembrane region" description="Helical" evidence="5">
    <location>
        <begin position="20"/>
        <end position="39"/>
    </location>
</feature>
<proteinExistence type="predicted"/>
<reference evidence="9" key="1">
    <citation type="submission" date="2016-10" db="EMBL/GenBank/DDBJ databases">
        <authorList>
            <person name="Varghese N."/>
            <person name="Submissions S."/>
        </authorList>
    </citation>
    <scope>NUCLEOTIDE SEQUENCE [LARGE SCALE GENOMIC DNA]</scope>
    <source>
        <strain evidence="9">DSM 15719</strain>
    </source>
</reference>
<name>A0A1H9JYE6_FLAFI</name>
<dbReference type="SUPFAM" id="SSF111369">
    <property type="entry name" value="HlyD-like secretion proteins"/>
    <property type="match status" value="2"/>
</dbReference>
<feature type="domain" description="p-hydroxybenzoic acid efflux pump subunit AaeA-like beta-barrel" evidence="7">
    <location>
        <begin position="260"/>
        <end position="350"/>
    </location>
</feature>
<evidence type="ECO:0000256" key="2">
    <source>
        <dbReference type="ARBA" id="ARBA00022692"/>
    </source>
</evidence>
<keyword evidence="9" id="KW-1185">Reference proteome</keyword>